<keyword evidence="5" id="KW-1185">Reference proteome</keyword>
<feature type="compositionally biased region" description="Polar residues" evidence="2">
    <location>
        <begin position="322"/>
        <end position="332"/>
    </location>
</feature>
<feature type="compositionally biased region" description="Basic and acidic residues" evidence="2">
    <location>
        <begin position="460"/>
        <end position="478"/>
    </location>
</feature>
<protein>
    <submittedName>
        <fullName evidence="4">Uncharacterized protein at3g61260</fullName>
    </submittedName>
</protein>
<feature type="region of interest" description="Disordered" evidence="2">
    <location>
        <begin position="252"/>
        <end position="343"/>
    </location>
</feature>
<comment type="similarity">
    <text evidence="1">Belongs to the remorin family.</text>
</comment>
<feature type="compositionally biased region" description="Polar residues" evidence="2">
    <location>
        <begin position="281"/>
        <end position="290"/>
    </location>
</feature>
<feature type="domain" description="Remorin C-terminal" evidence="3">
    <location>
        <begin position="393"/>
        <end position="495"/>
    </location>
</feature>
<dbReference type="EMBL" id="BMAC01000027">
    <property type="protein sequence ID" value="GFP81184.1"/>
    <property type="molecule type" value="Genomic_DNA"/>
</dbReference>
<dbReference type="InterPro" id="IPR005516">
    <property type="entry name" value="Remorin_C"/>
</dbReference>
<dbReference type="Pfam" id="PF03763">
    <property type="entry name" value="Remorin_C"/>
    <property type="match status" value="1"/>
</dbReference>
<dbReference type="AlphaFoldDB" id="A0A830B8X4"/>
<organism evidence="4 5">
    <name type="scientific">Phtheirospermum japonicum</name>
    <dbReference type="NCBI Taxonomy" id="374723"/>
    <lineage>
        <taxon>Eukaryota</taxon>
        <taxon>Viridiplantae</taxon>
        <taxon>Streptophyta</taxon>
        <taxon>Embryophyta</taxon>
        <taxon>Tracheophyta</taxon>
        <taxon>Spermatophyta</taxon>
        <taxon>Magnoliopsida</taxon>
        <taxon>eudicotyledons</taxon>
        <taxon>Gunneridae</taxon>
        <taxon>Pentapetalae</taxon>
        <taxon>asterids</taxon>
        <taxon>lamiids</taxon>
        <taxon>Lamiales</taxon>
        <taxon>Orobanchaceae</taxon>
        <taxon>Orobanchaceae incertae sedis</taxon>
        <taxon>Phtheirospermum</taxon>
    </lineage>
</organism>
<dbReference type="Proteomes" id="UP000653305">
    <property type="component" value="Unassembled WGS sequence"/>
</dbReference>
<feature type="region of interest" description="Disordered" evidence="2">
    <location>
        <begin position="371"/>
        <end position="395"/>
    </location>
</feature>
<evidence type="ECO:0000313" key="4">
    <source>
        <dbReference type="EMBL" id="GFP81184.1"/>
    </source>
</evidence>
<evidence type="ECO:0000313" key="5">
    <source>
        <dbReference type="Proteomes" id="UP000653305"/>
    </source>
</evidence>
<sequence length="504" mass="55775">MEYERIHKPQTGMISPSKLRMKLIGSQRKKDGSNSNSSRTSPSKLDDSDFVKNSLLAPPNGDFTEEGSSLEVVPVKSDSATSDASQSEVISFQSKDLVDPTRIRMQLVSKADSCNSSSVHPVRTIEDENLDYDSTSSFEFHKGERSLAHTVTRSLSRPMSSKWNDAEKWIMNKQYMMQPNILKKTNLQNQASNNRPLVATSMVRVAPESTGPDNKASVKRVDFCQPASSSKFGFGAPGSGQVIDLCPESKDLTEVDDKETTGGPAIRSVSMRDMGTEMTPIPSQEPSRSATPVSSTTPLRSPTSSIPSTPRRAEPAPTPTEHSSAQQHSTAETGKKELSEQELKLKTRREIVALGVQLGKMNIAAWASKDEKEKGISGNENSGGEEAEQIENAKRAVAWEEAEKSKHAARFKREEIRIQAWESQQKVRLEAEMRKIEAQIEQMRAQAQAKMVKKVALARQKSEEKRATAEARKNRQAEKTAAQAEYIRQTGRIPSSHFHCCGWL</sequence>
<feature type="compositionally biased region" description="Low complexity" evidence="2">
    <location>
        <begin position="291"/>
        <end position="310"/>
    </location>
</feature>
<feature type="region of interest" description="Disordered" evidence="2">
    <location>
        <begin position="24"/>
        <end position="68"/>
    </location>
</feature>
<evidence type="ECO:0000256" key="2">
    <source>
        <dbReference type="SAM" id="MobiDB-lite"/>
    </source>
</evidence>
<dbReference type="PANTHER" id="PTHR31471:SF49">
    <property type="entry name" value="REMORIN FAMILY PROTEIN"/>
    <property type="match status" value="1"/>
</dbReference>
<evidence type="ECO:0000259" key="3">
    <source>
        <dbReference type="Pfam" id="PF03763"/>
    </source>
</evidence>
<name>A0A830B8X4_9LAMI</name>
<comment type="caution">
    <text evidence="4">The sequence shown here is derived from an EMBL/GenBank/DDBJ whole genome shotgun (WGS) entry which is preliminary data.</text>
</comment>
<proteinExistence type="inferred from homology"/>
<reference evidence="4" key="1">
    <citation type="submission" date="2020-07" db="EMBL/GenBank/DDBJ databases">
        <title>Ethylene signaling mediates host invasion by parasitic plants.</title>
        <authorList>
            <person name="Yoshida S."/>
        </authorList>
    </citation>
    <scope>NUCLEOTIDE SEQUENCE</scope>
    <source>
        <strain evidence="4">Okayama</strain>
    </source>
</reference>
<feature type="region of interest" description="Disordered" evidence="2">
    <location>
        <begin position="458"/>
        <end position="485"/>
    </location>
</feature>
<accession>A0A830B8X4</accession>
<feature type="compositionally biased region" description="Basic and acidic residues" evidence="2">
    <location>
        <begin position="333"/>
        <end position="343"/>
    </location>
</feature>
<dbReference type="PANTHER" id="PTHR31471">
    <property type="entry name" value="OS02G0116800 PROTEIN"/>
    <property type="match status" value="1"/>
</dbReference>
<dbReference type="OrthoDB" id="1900877at2759"/>
<gene>
    <name evidence="4" type="ORF">PHJA_000261700</name>
</gene>
<evidence type="ECO:0000256" key="1">
    <source>
        <dbReference type="ARBA" id="ARBA00005711"/>
    </source>
</evidence>
<feature type="compositionally biased region" description="Low complexity" evidence="2">
    <location>
        <begin position="33"/>
        <end position="43"/>
    </location>
</feature>